<proteinExistence type="predicted"/>
<dbReference type="EMBL" id="JAMFMB010000072">
    <property type="protein sequence ID" value="MCL6286216.1"/>
    <property type="molecule type" value="Genomic_DNA"/>
</dbReference>
<reference evidence="1" key="1">
    <citation type="submission" date="2022-05" db="EMBL/GenBank/DDBJ databases">
        <authorList>
            <person name="Park J.-S."/>
        </authorList>
    </citation>
    <scope>NUCLEOTIDE SEQUENCE</scope>
    <source>
        <strain evidence="1">2012CJ41-6</strain>
    </source>
</reference>
<dbReference type="Proteomes" id="UP001203880">
    <property type="component" value="Unassembled WGS sequence"/>
</dbReference>
<dbReference type="RefSeq" id="WP_249713699.1">
    <property type="nucleotide sequence ID" value="NZ_JAMFMB010000072.1"/>
</dbReference>
<protein>
    <submittedName>
        <fullName evidence="1">Uncharacterized protein</fullName>
    </submittedName>
</protein>
<keyword evidence="2" id="KW-1185">Reference proteome</keyword>
<organism evidence="1 2">
    <name type="scientific">Ruegeria spongiae</name>
    <dbReference type="NCBI Taxonomy" id="2942209"/>
    <lineage>
        <taxon>Bacteria</taxon>
        <taxon>Pseudomonadati</taxon>
        <taxon>Pseudomonadota</taxon>
        <taxon>Alphaproteobacteria</taxon>
        <taxon>Rhodobacterales</taxon>
        <taxon>Roseobacteraceae</taxon>
        <taxon>Ruegeria</taxon>
    </lineage>
</organism>
<accession>A0ABT0Q8L0</accession>
<gene>
    <name evidence="1" type="ORF">M3P21_22245</name>
</gene>
<name>A0ABT0Q8L0_9RHOB</name>
<evidence type="ECO:0000313" key="2">
    <source>
        <dbReference type="Proteomes" id="UP001203880"/>
    </source>
</evidence>
<comment type="caution">
    <text evidence="1">The sequence shown here is derived from an EMBL/GenBank/DDBJ whole genome shotgun (WGS) entry which is preliminary data.</text>
</comment>
<sequence length="91" mass="9881">MISFSILSGLPCCAVVHENPDGSVTVRGLVNMEIEREVSDEDTCRSLAMGVNTIGASVFRTPEATSLNIGYQSLKHVRIRDNCMILGDPIE</sequence>
<evidence type="ECO:0000313" key="1">
    <source>
        <dbReference type="EMBL" id="MCL6286216.1"/>
    </source>
</evidence>